<name>A0A0D0E701_9AGAM</name>
<feature type="compositionally biased region" description="Low complexity" evidence="2">
    <location>
        <begin position="27"/>
        <end position="43"/>
    </location>
</feature>
<dbReference type="OrthoDB" id="3260408at2759"/>
<gene>
    <name evidence="4" type="ORF">PAXRUDRAFT_232341</name>
</gene>
<feature type="region of interest" description="Disordered" evidence="2">
    <location>
        <begin position="843"/>
        <end position="865"/>
    </location>
</feature>
<dbReference type="Proteomes" id="UP000054538">
    <property type="component" value="Unassembled WGS sequence"/>
</dbReference>
<dbReference type="EMBL" id="KN824940">
    <property type="protein sequence ID" value="KIK97344.1"/>
    <property type="molecule type" value="Genomic_DNA"/>
</dbReference>
<evidence type="ECO:0000256" key="3">
    <source>
        <dbReference type="SAM" id="Phobius"/>
    </source>
</evidence>
<keyword evidence="3" id="KW-0472">Membrane</keyword>
<dbReference type="STRING" id="930991.A0A0D0E701"/>
<keyword evidence="3" id="KW-0812">Transmembrane</keyword>
<keyword evidence="1" id="KW-0175">Coiled coil</keyword>
<feature type="compositionally biased region" description="Basic residues" evidence="2">
    <location>
        <begin position="77"/>
        <end position="90"/>
    </location>
</feature>
<feature type="compositionally biased region" description="Low complexity" evidence="2">
    <location>
        <begin position="381"/>
        <end position="392"/>
    </location>
</feature>
<accession>A0A0D0E701</accession>
<keyword evidence="3" id="KW-1133">Transmembrane helix</keyword>
<protein>
    <submittedName>
        <fullName evidence="4">Uncharacterized protein</fullName>
    </submittedName>
</protein>
<sequence>MVVTRRAPAVPAPPLSRTHSSQDTYRSARSSVAQNSSSAQRNSFLPSVTGGQPTAAITEASNSRKDNRNGPRFSGNKSKKHKKHAKRKHQKSNFQAFLDFLTKIIVLVFTIYTFSVCPQDTHLQSPICRGLTEYKRIVLDPYVIPPLQAAFTHPSIAPHIERAKPYVNRAVEFTTPILLRTREEWNLRVVPQWERHAVPEWNNRVVPQWNKYVVPRWNKYVAPRAELLQAKAEFYRLRAIQKYEQRIAPRARVAVYNLQRWQRQAQPYVLLAMSKTQDGYYAAKPHAIPLAKRLGRTLQQFALFLQELRQKFLDPHVAKIWEEAKKLSDGKHAQHVAMPEPAVHQTSSEEPKLSHEQMFSTLGKEATATSDVDKHTWIPIEPTVTPTGEPTESFARPTDVETHLSAKSVVAESLHRSEPPLPNAAAFAQEHGASTATSSFLATDATVVTPISVQTPEDSPPVLVNTASPSSSALPLAAAELSPSAASVMPSKMPVASASPTTTLTHSSTHDEIDIDAFYAELGLNEPLDNASTLNGHNSILPSPPAETEEEKAERLRLKAEETARKRANIEVRHAKWEAELRVQMERSTAQLQSRLSSLRESAAADLASSVDVRNSIEELVTEAEKYIKGTEIYLRNLKGENRKSDEKLALWDRVVEKVGDKFTEHLLTTQRVVNDWYGVVLDKELHEVSTVTIDVRNVAEKGQVDLGLDYAWLEDVTYDDWQRYHALIGKVLMPFLASEQYAYEAASIQNGTHSDAPAPNPLTPILEDLESEVQDVVIGFETRLRRIKRDGERAFNNNSQGTTRKEEEKAFAVEPEAVPGVSILPIGEEFIISPVMIGSSQEEMLEAKTPSNDPDEAGSNLVQEAEVVEQHTLANADTLHTEL</sequence>
<evidence type="ECO:0000256" key="2">
    <source>
        <dbReference type="SAM" id="MobiDB-lite"/>
    </source>
</evidence>
<feature type="region of interest" description="Disordered" evidence="2">
    <location>
        <begin position="381"/>
        <end position="401"/>
    </location>
</feature>
<feature type="region of interest" description="Disordered" evidence="2">
    <location>
        <begin position="1"/>
        <end position="90"/>
    </location>
</feature>
<dbReference type="HOGENOM" id="CLU_319846_0_0_1"/>
<evidence type="ECO:0000313" key="5">
    <source>
        <dbReference type="Proteomes" id="UP000054538"/>
    </source>
</evidence>
<dbReference type="AlphaFoldDB" id="A0A0D0E701"/>
<proteinExistence type="predicted"/>
<evidence type="ECO:0000256" key="1">
    <source>
        <dbReference type="SAM" id="Coils"/>
    </source>
</evidence>
<dbReference type="InParanoid" id="A0A0D0E701"/>
<reference evidence="5" key="2">
    <citation type="submission" date="2015-01" db="EMBL/GenBank/DDBJ databases">
        <title>Evolutionary Origins and Diversification of the Mycorrhizal Mutualists.</title>
        <authorList>
            <consortium name="DOE Joint Genome Institute"/>
            <consortium name="Mycorrhizal Genomics Consortium"/>
            <person name="Kohler A."/>
            <person name="Kuo A."/>
            <person name="Nagy L.G."/>
            <person name="Floudas D."/>
            <person name="Copeland A."/>
            <person name="Barry K.W."/>
            <person name="Cichocki N."/>
            <person name="Veneault-Fourrey C."/>
            <person name="LaButti K."/>
            <person name="Lindquist E.A."/>
            <person name="Lipzen A."/>
            <person name="Lundell T."/>
            <person name="Morin E."/>
            <person name="Murat C."/>
            <person name="Riley R."/>
            <person name="Ohm R."/>
            <person name="Sun H."/>
            <person name="Tunlid A."/>
            <person name="Henrissat B."/>
            <person name="Grigoriev I.V."/>
            <person name="Hibbett D.S."/>
            <person name="Martin F."/>
        </authorList>
    </citation>
    <scope>NUCLEOTIDE SEQUENCE [LARGE SCALE GENOMIC DNA]</scope>
    <source>
        <strain evidence="5">Ve08.2h10</strain>
    </source>
</reference>
<feature type="transmembrane region" description="Helical" evidence="3">
    <location>
        <begin position="96"/>
        <end position="115"/>
    </location>
</feature>
<reference evidence="4 5" key="1">
    <citation type="submission" date="2014-04" db="EMBL/GenBank/DDBJ databases">
        <authorList>
            <consortium name="DOE Joint Genome Institute"/>
            <person name="Kuo A."/>
            <person name="Kohler A."/>
            <person name="Jargeat P."/>
            <person name="Nagy L.G."/>
            <person name="Floudas D."/>
            <person name="Copeland A."/>
            <person name="Barry K.W."/>
            <person name="Cichocki N."/>
            <person name="Veneault-Fourrey C."/>
            <person name="LaButti K."/>
            <person name="Lindquist E.A."/>
            <person name="Lipzen A."/>
            <person name="Lundell T."/>
            <person name="Morin E."/>
            <person name="Murat C."/>
            <person name="Sun H."/>
            <person name="Tunlid A."/>
            <person name="Henrissat B."/>
            <person name="Grigoriev I.V."/>
            <person name="Hibbett D.S."/>
            <person name="Martin F."/>
            <person name="Nordberg H.P."/>
            <person name="Cantor M.N."/>
            <person name="Hua S.X."/>
        </authorList>
    </citation>
    <scope>NUCLEOTIDE SEQUENCE [LARGE SCALE GENOMIC DNA]</scope>
    <source>
        <strain evidence="4 5">Ve08.2h10</strain>
    </source>
</reference>
<evidence type="ECO:0000313" key="4">
    <source>
        <dbReference type="EMBL" id="KIK97344.1"/>
    </source>
</evidence>
<keyword evidence="5" id="KW-1185">Reference proteome</keyword>
<feature type="coiled-coil region" evidence="1">
    <location>
        <begin position="546"/>
        <end position="580"/>
    </location>
</feature>
<organism evidence="4 5">
    <name type="scientific">Paxillus rubicundulus Ve08.2h10</name>
    <dbReference type="NCBI Taxonomy" id="930991"/>
    <lineage>
        <taxon>Eukaryota</taxon>
        <taxon>Fungi</taxon>
        <taxon>Dikarya</taxon>
        <taxon>Basidiomycota</taxon>
        <taxon>Agaricomycotina</taxon>
        <taxon>Agaricomycetes</taxon>
        <taxon>Agaricomycetidae</taxon>
        <taxon>Boletales</taxon>
        <taxon>Paxilineae</taxon>
        <taxon>Paxillaceae</taxon>
        <taxon>Paxillus</taxon>
    </lineage>
</organism>